<dbReference type="GO" id="GO:0052621">
    <property type="term" value="F:diguanylate cyclase activity"/>
    <property type="evidence" value="ECO:0007669"/>
    <property type="project" value="UniProtKB-EC"/>
</dbReference>
<dbReference type="CDD" id="cd01949">
    <property type="entry name" value="GGDEF"/>
    <property type="match status" value="1"/>
</dbReference>
<name>A0A922P1E8_9HYPH</name>
<proteinExistence type="predicted"/>
<evidence type="ECO:0000259" key="3">
    <source>
        <dbReference type="PROSITE" id="PS50112"/>
    </source>
</evidence>
<dbReference type="GO" id="GO:1902201">
    <property type="term" value="P:negative regulation of bacterial-type flagellum-dependent cell motility"/>
    <property type="evidence" value="ECO:0007669"/>
    <property type="project" value="TreeGrafter"/>
</dbReference>
<dbReference type="Gene3D" id="3.30.450.20">
    <property type="entry name" value="PAS domain"/>
    <property type="match status" value="3"/>
</dbReference>
<evidence type="ECO:0000313" key="5">
    <source>
        <dbReference type="EMBL" id="KEQ04413.1"/>
    </source>
</evidence>
<evidence type="ECO:0000259" key="4">
    <source>
        <dbReference type="PROSITE" id="PS50887"/>
    </source>
</evidence>
<dbReference type="InterPro" id="IPR000160">
    <property type="entry name" value="GGDEF_dom"/>
</dbReference>
<dbReference type="PROSITE" id="PS51257">
    <property type="entry name" value="PROKAR_LIPOPROTEIN"/>
    <property type="match status" value="1"/>
</dbReference>
<dbReference type="CDD" id="cd00130">
    <property type="entry name" value="PAS"/>
    <property type="match status" value="1"/>
</dbReference>
<dbReference type="CDD" id="cd12915">
    <property type="entry name" value="PDC2_DGC_like"/>
    <property type="match status" value="1"/>
</dbReference>
<organism evidence="5 6">
    <name type="scientific">Pseudorhizobium pelagicum</name>
    <dbReference type="NCBI Taxonomy" id="1509405"/>
    <lineage>
        <taxon>Bacteria</taxon>
        <taxon>Pseudomonadati</taxon>
        <taxon>Pseudomonadota</taxon>
        <taxon>Alphaproteobacteria</taxon>
        <taxon>Hyphomicrobiales</taxon>
        <taxon>Rhizobiaceae</taxon>
        <taxon>Rhizobium/Agrobacterium group</taxon>
        <taxon>Pseudorhizobium</taxon>
    </lineage>
</organism>
<dbReference type="PANTHER" id="PTHR45138">
    <property type="entry name" value="REGULATORY COMPONENTS OF SENSORY TRANSDUCTION SYSTEM"/>
    <property type="match status" value="1"/>
</dbReference>
<dbReference type="EMBL" id="JOKJ01000025">
    <property type="protein sequence ID" value="KEQ04413.1"/>
    <property type="molecule type" value="Genomic_DNA"/>
</dbReference>
<dbReference type="Gene3D" id="3.30.70.270">
    <property type="match status" value="1"/>
</dbReference>
<feature type="domain" description="GGDEF" evidence="4">
    <location>
        <begin position="477"/>
        <end position="612"/>
    </location>
</feature>
<dbReference type="PANTHER" id="PTHR45138:SF9">
    <property type="entry name" value="DIGUANYLATE CYCLASE DGCM-RELATED"/>
    <property type="match status" value="1"/>
</dbReference>
<dbReference type="InterPro" id="IPR043128">
    <property type="entry name" value="Rev_trsase/Diguanyl_cyclase"/>
</dbReference>
<gene>
    <name evidence="5" type="ORF">GV68_13105</name>
</gene>
<dbReference type="SUPFAM" id="SSF55785">
    <property type="entry name" value="PYP-like sensor domain (PAS domain)"/>
    <property type="match status" value="1"/>
</dbReference>
<dbReference type="SMART" id="SM00267">
    <property type="entry name" value="GGDEF"/>
    <property type="match status" value="1"/>
</dbReference>
<dbReference type="InterPro" id="IPR000014">
    <property type="entry name" value="PAS"/>
</dbReference>
<accession>A0A922P1E8</accession>
<dbReference type="PROSITE" id="PS50112">
    <property type="entry name" value="PAS"/>
    <property type="match status" value="1"/>
</dbReference>
<dbReference type="NCBIfam" id="TIGR00254">
    <property type="entry name" value="GGDEF"/>
    <property type="match status" value="1"/>
</dbReference>
<reference evidence="5 6" key="1">
    <citation type="submission" date="2014-06" db="EMBL/GenBank/DDBJ databases">
        <title>Rhizobium pelagicum/R2-400B4.</title>
        <authorList>
            <person name="Kimes N.E."/>
            <person name="Lopez-Perez M."/>
        </authorList>
    </citation>
    <scope>NUCLEOTIDE SEQUENCE [LARGE SCALE GENOMIC DNA]</scope>
    <source>
        <strain evidence="5 6">R2-400B4</strain>
    </source>
</reference>
<evidence type="ECO:0000313" key="6">
    <source>
        <dbReference type="Proteomes" id="UP000052167"/>
    </source>
</evidence>
<comment type="caution">
    <text evidence="5">The sequence shown here is derived from an EMBL/GenBank/DDBJ whole genome shotgun (WGS) entry which is preliminary data.</text>
</comment>
<dbReference type="FunFam" id="3.30.70.270:FF:000001">
    <property type="entry name" value="Diguanylate cyclase domain protein"/>
    <property type="match status" value="1"/>
</dbReference>
<evidence type="ECO:0000256" key="2">
    <source>
        <dbReference type="ARBA" id="ARBA00034247"/>
    </source>
</evidence>
<dbReference type="Proteomes" id="UP000052167">
    <property type="component" value="Unassembled WGS sequence"/>
</dbReference>
<dbReference type="Pfam" id="PF00990">
    <property type="entry name" value="GGDEF"/>
    <property type="match status" value="1"/>
</dbReference>
<dbReference type="SMART" id="SM00091">
    <property type="entry name" value="PAS"/>
    <property type="match status" value="1"/>
</dbReference>
<dbReference type="InterPro" id="IPR054327">
    <property type="entry name" value="His-kinase-like_sensor"/>
</dbReference>
<dbReference type="SUPFAM" id="SSF55073">
    <property type="entry name" value="Nucleotide cyclase"/>
    <property type="match status" value="1"/>
</dbReference>
<dbReference type="AlphaFoldDB" id="A0A922P1E8"/>
<keyword evidence="6" id="KW-1185">Reference proteome</keyword>
<protein>
    <recommendedName>
        <fullName evidence="1">diguanylate cyclase</fullName>
        <ecNumber evidence="1">2.7.7.65</ecNumber>
    </recommendedName>
</protein>
<dbReference type="InterPro" id="IPR035965">
    <property type="entry name" value="PAS-like_dom_sf"/>
</dbReference>
<dbReference type="EC" id="2.7.7.65" evidence="1"/>
<dbReference type="Pfam" id="PF13426">
    <property type="entry name" value="PAS_9"/>
    <property type="match status" value="1"/>
</dbReference>
<dbReference type="GO" id="GO:0043709">
    <property type="term" value="P:cell adhesion involved in single-species biofilm formation"/>
    <property type="evidence" value="ECO:0007669"/>
    <property type="project" value="TreeGrafter"/>
</dbReference>
<dbReference type="InterPro" id="IPR050469">
    <property type="entry name" value="Diguanylate_Cyclase"/>
</dbReference>
<dbReference type="GO" id="GO:0005886">
    <property type="term" value="C:plasma membrane"/>
    <property type="evidence" value="ECO:0007669"/>
    <property type="project" value="TreeGrafter"/>
</dbReference>
<dbReference type="InterPro" id="IPR029787">
    <property type="entry name" value="Nucleotide_cyclase"/>
</dbReference>
<evidence type="ECO:0000256" key="1">
    <source>
        <dbReference type="ARBA" id="ARBA00012528"/>
    </source>
</evidence>
<dbReference type="NCBIfam" id="TIGR00229">
    <property type="entry name" value="sensory_box"/>
    <property type="match status" value="1"/>
</dbReference>
<dbReference type="Pfam" id="PF22588">
    <property type="entry name" value="dCache_1_like"/>
    <property type="match status" value="1"/>
</dbReference>
<sequence>MLGVRMRFFLGLLIGLGCFIGLFAWSEFSNWNSEIARVEADLVRTSEALARHADDVVEMTRLPLASLLTEIRDEEGHAEASRKLEAVVRRQMLASHTLDTLTFADASGEIVASSVQPSSRHNVAEQDFFRFHRLSGFALPVLGRPYQDESSRQWLIPVSQRVVQSDGSFGGVVVATVRVYHFVDFVRHFDLGNCGSFLLVRGDGFVLVRAPLEPSLLGTNISSHELFTKYLKQGDQGNYRYRSPIDDTARFGGYFRSTRTGLVVLSAASQDDVFQAWVEEARSRWLYGVTLLMATLLAATRWNHQARMRKAGEVLLASREAEFRLLAESSSDLIQRFNEHGIREYVSPSSLRILGISADKMIGTSVFAGLRSEDMASAFDAANRLKEGSPQESILTRHSKPTGEEIWLDTAMSRLPTTKEGETPRAVAVSRDVTLHKRRQDELDLLAHSDGLTGLANRRYFDRQLEALLRQQNGEWEPLSLIMIDADRFKQFNDTYGHAAGDRCLREIGDILRQVVRQNDVAARYGGEELAVLLPRTEGTAAEAIAVRIQDMLARRQRPHTGNHPWERVTVSIGISTADAPGVAPEGLIQMADRALYEAKRLGRNKIFSNKDLPSNVRTFPHQGD</sequence>
<comment type="catalytic activity">
    <reaction evidence="2">
        <text>2 GTP = 3',3'-c-di-GMP + 2 diphosphate</text>
        <dbReference type="Rhea" id="RHEA:24898"/>
        <dbReference type="ChEBI" id="CHEBI:33019"/>
        <dbReference type="ChEBI" id="CHEBI:37565"/>
        <dbReference type="ChEBI" id="CHEBI:58805"/>
        <dbReference type="EC" id="2.7.7.65"/>
    </reaction>
</comment>
<feature type="domain" description="PAS" evidence="3">
    <location>
        <begin position="319"/>
        <end position="389"/>
    </location>
</feature>
<dbReference type="CDD" id="cd12914">
    <property type="entry name" value="PDC1_DGC_like"/>
    <property type="match status" value="1"/>
</dbReference>
<dbReference type="PROSITE" id="PS50887">
    <property type="entry name" value="GGDEF"/>
    <property type="match status" value="1"/>
</dbReference>